<name>A0A8J9YSS2_BRALA</name>
<dbReference type="Proteomes" id="UP000838412">
    <property type="component" value="Chromosome 11"/>
</dbReference>
<evidence type="ECO:0000313" key="2">
    <source>
        <dbReference type="EMBL" id="CAH1240929.1"/>
    </source>
</evidence>
<reference evidence="2" key="1">
    <citation type="submission" date="2022-01" db="EMBL/GenBank/DDBJ databases">
        <authorList>
            <person name="Braso-Vives M."/>
        </authorList>
    </citation>
    <scope>NUCLEOTIDE SEQUENCE</scope>
</reference>
<accession>A0A8J9YSS2</accession>
<protein>
    <submittedName>
        <fullName evidence="2">Hypp6214 protein</fullName>
    </submittedName>
</protein>
<organism evidence="2 3">
    <name type="scientific">Branchiostoma lanceolatum</name>
    <name type="common">Common lancelet</name>
    <name type="synonym">Amphioxus lanceolatum</name>
    <dbReference type="NCBI Taxonomy" id="7740"/>
    <lineage>
        <taxon>Eukaryota</taxon>
        <taxon>Metazoa</taxon>
        <taxon>Chordata</taxon>
        <taxon>Cephalochordata</taxon>
        <taxon>Leptocardii</taxon>
        <taxon>Amphioxiformes</taxon>
        <taxon>Branchiostomatidae</taxon>
        <taxon>Branchiostoma</taxon>
    </lineage>
</organism>
<evidence type="ECO:0000313" key="3">
    <source>
        <dbReference type="Proteomes" id="UP000838412"/>
    </source>
</evidence>
<dbReference type="AlphaFoldDB" id="A0A8J9YSS2"/>
<dbReference type="EMBL" id="OV696696">
    <property type="protein sequence ID" value="CAH1240929.1"/>
    <property type="molecule type" value="Genomic_DNA"/>
</dbReference>
<evidence type="ECO:0000256" key="1">
    <source>
        <dbReference type="SAM" id="MobiDB-lite"/>
    </source>
</evidence>
<keyword evidence="3" id="KW-1185">Reference proteome</keyword>
<gene>
    <name evidence="2" type="primary">Hypp6214</name>
    <name evidence="2" type="ORF">BLAG_LOCUS4744</name>
</gene>
<sequence>MMSSEDRKADLQCSLARLAKRLTLLARVFGQSLPTPADTNGDGRRRAEAGRAAASEEPCQKGIEDMFICNEFGHLLKLP</sequence>
<feature type="region of interest" description="Disordered" evidence="1">
    <location>
        <begin position="32"/>
        <end position="57"/>
    </location>
</feature>
<proteinExistence type="predicted"/>